<gene>
    <name evidence="2" type="ORF">D9757_007386</name>
</gene>
<comment type="caution">
    <text evidence="2">The sequence shown here is derived from an EMBL/GenBank/DDBJ whole genome shotgun (WGS) entry which is preliminary data.</text>
</comment>
<sequence length="467" mass="54402">MNPRKIGIPKDVVSFLGHGSIWWDYELDLERPFMMGQGSPEQFNRYSPAYRILQGGHVTIVQGPIRHHTTITDDGEERYFKDADQNQEEVLIIQSLLDTVQLASIPWAYLHCDKKSGCYRLTPGKRPSLSKWRSNMPVWLPLVPEEDLDLIRFFGFCNVHAEWNGREVEVTIGWEDAAYEEVVRATRFLYEARRLDITFEPLAHVTREGNIVGIVVEKHRGRTLEYRDLSLVYEAFTRMQANNLYMQLDMDAEEPPRPYMFVVCDRKFRIMTDCLPSFHRFDERAQVASNHKIEDCEEPERHCLYHDPEIYHFFDAIKRDGSPHFITNLEDPPILLGHREYPDMPFHDYAEMLVLRYFRKRYKTDKFKLTPWKVGAVEFGPGAEEEMALARSRSRKAKNKRLGKVDEEGAQSKRSKFLLVASVDEREIEGSGFIEEVGENSDDTERAESQRKGSHKENEGGRTSTKT</sequence>
<protein>
    <submittedName>
        <fullName evidence="2">Uncharacterized protein</fullName>
    </submittedName>
</protein>
<name>A0A8H5HIK8_9AGAR</name>
<accession>A0A8H5HIK8</accession>
<dbReference type="Proteomes" id="UP000518752">
    <property type="component" value="Unassembled WGS sequence"/>
</dbReference>
<dbReference type="OrthoDB" id="2874131at2759"/>
<organism evidence="2 3">
    <name type="scientific">Collybiopsis confluens</name>
    <dbReference type="NCBI Taxonomy" id="2823264"/>
    <lineage>
        <taxon>Eukaryota</taxon>
        <taxon>Fungi</taxon>
        <taxon>Dikarya</taxon>
        <taxon>Basidiomycota</taxon>
        <taxon>Agaricomycotina</taxon>
        <taxon>Agaricomycetes</taxon>
        <taxon>Agaricomycetidae</taxon>
        <taxon>Agaricales</taxon>
        <taxon>Marasmiineae</taxon>
        <taxon>Omphalotaceae</taxon>
        <taxon>Collybiopsis</taxon>
    </lineage>
</organism>
<feature type="region of interest" description="Disordered" evidence="1">
    <location>
        <begin position="390"/>
        <end position="411"/>
    </location>
</feature>
<keyword evidence="3" id="KW-1185">Reference proteome</keyword>
<evidence type="ECO:0000313" key="2">
    <source>
        <dbReference type="EMBL" id="KAF5383897.1"/>
    </source>
</evidence>
<feature type="compositionally biased region" description="Basic and acidic residues" evidence="1">
    <location>
        <begin position="443"/>
        <end position="460"/>
    </location>
</feature>
<proteinExistence type="predicted"/>
<feature type="compositionally biased region" description="Basic residues" evidence="1">
    <location>
        <begin position="392"/>
        <end position="402"/>
    </location>
</feature>
<feature type="region of interest" description="Disordered" evidence="1">
    <location>
        <begin position="431"/>
        <end position="467"/>
    </location>
</feature>
<reference evidence="2 3" key="1">
    <citation type="journal article" date="2020" name="ISME J.">
        <title>Uncovering the hidden diversity of litter-decomposition mechanisms in mushroom-forming fungi.</title>
        <authorList>
            <person name="Floudas D."/>
            <person name="Bentzer J."/>
            <person name="Ahren D."/>
            <person name="Johansson T."/>
            <person name="Persson P."/>
            <person name="Tunlid A."/>
        </authorList>
    </citation>
    <scope>NUCLEOTIDE SEQUENCE [LARGE SCALE GENOMIC DNA]</scope>
    <source>
        <strain evidence="2 3">CBS 406.79</strain>
    </source>
</reference>
<dbReference type="EMBL" id="JAACJN010000046">
    <property type="protein sequence ID" value="KAF5383897.1"/>
    <property type="molecule type" value="Genomic_DNA"/>
</dbReference>
<dbReference type="AlphaFoldDB" id="A0A8H5HIK8"/>
<evidence type="ECO:0000313" key="3">
    <source>
        <dbReference type="Proteomes" id="UP000518752"/>
    </source>
</evidence>
<evidence type="ECO:0000256" key="1">
    <source>
        <dbReference type="SAM" id="MobiDB-lite"/>
    </source>
</evidence>